<organism evidence="1 2">
    <name type="scientific">Trifolium subterraneum</name>
    <name type="common">Subterranean clover</name>
    <dbReference type="NCBI Taxonomy" id="3900"/>
    <lineage>
        <taxon>Eukaryota</taxon>
        <taxon>Viridiplantae</taxon>
        <taxon>Streptophyta</taxon>
        <taxon>Embryophyta</taxon>
        <taxon>Tracheophyta</taxon>
        <taxon>Spermatophyta</taxon>
        <taxon>Magnoliopsida</taxon>
        <taxon>eudicotyledons</taxon>
        <taxon>Gunneridae</taxon>
        <taxon>Pentapetalae</taxon>
        <taxon>rosids</taxon>
        <taxon>fabids</taxon>
        <taxon>Fabales</taxon>
        <taxon>Fabaceae</taxon>
        <taxon>Papilionoideae</taxon>
        <taxon>50 kb inversion clade</taxon>
        <taxon>NPAAA clade</taxon>
        <taxon>Hologalegina</taxon>
        <taxon>IRL clade</taxon>
        <taxon>Trifolieae</taxon>
        <taxon>Trifolium</taxon>
    </lineage>
</organism>
<protein>
    <submittedName>
        <fullName evidence="1">Uncharacterized protein</fullName>
    </submittedName>
</protein>
<dbReference type="Proteomes" id="UP000242715">
    <property type="component" value="Unassembled WGS sequence"/>
</dbReference>
<dbReference type="EMBL" id="DF973672">
    <property type="protein sequence ID" value="GAU37462.1"/>
    <property type="molecule type" value="Genomic_DNA"/>
</dbReference>
<evidence type="ECO:0000313" key="2">
    <source>
        <dbReference type="Proteomes" id="UP000242715"/>
    </source>
</evidence>
<gene>
    <name evidence="1" type="ORF">TSUD_206980</name>
</gene>
<dbReference type="AlphaFoldDB" id="A0A2Z6NLH0"/>
<accession>A0A2Z6NLH0</accession>
<sequence length="118" mass="13225">MVLLTNTLTSSSALNWKVSQKRWVISWAIGDSLACVSDELTASKVMTPSREEGNQSSGSGELRRKLSMVLQENQAALRLRLCLDQSFLLLQRLMLRNFDAPSLHRHGIMETVCNLYTG</sequence>
<reference evidence="2" key="1">
    <citation type="journal article" date="2017" name="Front. Plant Sci.">
        <title>Climate Clever Clovers: New Paradigm to Reduce the Environmental Footprint of Ruminants by Breeding Low Methanogenic Forages Utilizing Haplotype Variation.</title>
        <authorList>
            <person name="Kaur P."/>
            <person name="Appels R."/>
            <person name="Bayer P.E."/>
            <person name="Keeble-Gagnere G."/>
            <person name="Wang J."/>
            <person name="Hirakawa H."/>
            <person name="Shirasawa K."/>
            <person name="Vercoe P."/>
            <person name="Stefanova K."/>
            <person name="Durmic Z."/>
            <person name="Nichols P."/>
            <person name="Revell C."/>
            <person name="Isobe S.N."/>
            <person name="Edwards D."/>
            <person name="Erskine W."/>
        </authorList>
    </citation>
    <scope>NUCLEOTIDE SEQUENCE [LARGE SCALE GENOMIC DNA]</scope>
    <source>
        <strain evidence="2">cv. Daliak</strain>
    </source>
</reference>
<name>A0A2Z6NLH0_TRISU</name>
<evidence type="ECO:0000313" key="1">
    <source>
        <dbReference type="EMBL" id="GAU37462.1"/>
    </source>
</evidence>
<keyword evidence="2" id="KW-1185">Reference proteome</keyword>
<proteinExistence type="predicted"/>